<accession>A0A5A7N6C3</accession>
<dbReference type="NCBIfam" id="TIGR00810">
    <property type="entry name" value="secG"/>
    <property type="match status" value="1"/>
</dbReference>
<dbReference type="Pfam" id="PF03840">
    <property type="entry name" value="SecG"/>
    <property type="match status" value="1"/>
</dbReference>
<evidence type="ECO:0000256" key="13">
    <source>
        <dbReference type="SAM" id="MobiDB-lite"/>
    </source>
</evidence>
<evidence type="ECO:0000256" key="12">
    <source>
        <dbReference type="RuleBase" id="RU365087"/>
    </source>
</evidence>
<dbReference type="EMBL" id="BKCN01000002">
    <property type="protein sequence ID" value="GER02960.1"/>
    <property type="molecule type" value="Genomic_DNA"/>
</dbReference>
<dbReference type="Proteomes" id="UP000324996">
    <property type="component" value="Unassembled WGS sequence"/>
</dbReference>
<dbReference type="PRINTS" id="PR01651">
    <property type="entry name" value="SECGEXPORT"/>
</dbReference>
<feature type="transmembrane region" description="Helical" evidence="12">
    <location>
        <begin position="61"/>
        <end position="84"/>
    </location>
</feature>
<comment type="function">
    <text evidence="11 12">Involved in protein export. Participates in an early event of protein translocation.</text>
</comment>
<evidence type="ECO:0000313" key="15">
    <source>
        <dbReference type="Proteomes" id="UP000324996"/>
    </source>
</evidence>
<comment type="caution">
    <text evidence="14">The sequence shown here is derived from an EMBL/GenBank/DDBJ whole genome shotgun (WGS) entry which is preliminary data.</text>
</comment>
<dbReference type="InterPro" id="IPR004692">
    <property type="entry name" value="SecG"/>
</dbReference>
<keyword evidence="7 12" id="KW-0653">Protein transport</keyword>
<proteinExistence type="inferred from homology"/>
<comment type="subcellular location">
    <subcellularLocation>
        <location evidence="1 12">Cell membrane</location>
        <topology evidence="1 12">Multi-pass membrane protein</topology>
    </subcellularLocation>
</comment>
<keyword evidence="4 12" id="KW-0813">Transport</keyword>
<gene>
    <name evidence="14" type="ORF">JCM17846_06420</name>
</gene>
<evidence type="ECO:0000256" key="9">
    <source>
        <dbReference type="ARBA" id="ARBA00023010"/>
    </source>
</evidence>
<feature type="transmembrane region" description="Helical" evidence="12">
    <location>
        <begin position="12"/>
        <end position="35"/>
    </location>
</feature>
<evidence type="ECO:0000256" key="3">
    <source>
        <dbReference type="ARBA" id="ARBA00017876"/>
    </source>
</evidence>
<comment type="similarity">
    <text evidence="2 12">Belongs to the SecG family.</text>
</comment>
<evidence type="ECO:0000256" key="8">
    <source>
        <dbReference type="ARBA" id="ARBA00022989"/>
    </source>
</evidence>
<organism evidence="14 15">
    <name type="scientific">Iodidimonas nitroreducens</name>
    <dbReference type="NCBI Taxonomy" id="1236968"/>
    <lineage>
        <taxon>Bacteria</taxon>
        <taxon>Pseudomonadati</taxon>
        <taxon>Pseudomonadota</taxon>
        <taxon>Alphaproteobacteria</taxon>
        <taxon>Iodidimonadales</taxon>
        <taxon>Iodidimonadaceae</taxon>
        <taxon>Iodidimonas</taxon>
    </lineage>
</organism>
<evidence type="ECO:0000313" key="14">
    <source>
        <dbReference type="EMBL" id="GER02960.1"/>
    </source>
</evidence>
<evidence type="ECO:0000256" key="5">
    <source>
        <dbReference type="ARBA" id="ARBA00022475"/>
    </source>
</evidence>
<feature type="region of interest" description="Disordered" evidence="13">
    <location>
        <begin position="92"/>
        <end position="113"/>
    </location>
</feature>
<dbReference type="AlphaFoldDB" id="A0A5A7N6C3"/>
<protein>
    <recommendedName>
        <fullName evidence="3 12">Protein-export membrane protein SecG</fullName>
    </recommendedName>
</protein>
<dbReference type="PANTHER" id="PTHR34182:SF1">
    <property type="entry name" value="PROTEIN-EXPORT MEMBRANE PROTEIN SECG"/>
    <property type="match status" value="1"/>
</dbReference>
<keyword evidence="9 12" id="KW-0811">Translocation</keyword>
<keyword evidence="5 12" id="KW-1003">Cell membrane</keyword>
<evidence type="ECO:0000256" key="11">
    <source>
        <dbReference type="ARBA" id="ARBA00025182"/>
    </source>
</evidence>
<dbReference type="RefSeq" id="WP_313978749.1">
    <property type="nucleotide sequence ID" value="NZ_BKCN01000002.1"/>
</dbReference>
<evidence type="ECO:0000256" key="4">
    <source>
        <dbReference type="ARBA" id="ARBA00022448"/>
    </source>
</evidence>
<dbReference type="PANTHER" id="PTHR34182">
    <property type="entry name" value="PROTEIN-EXPORT MEMBRANE PROTEIN SECG"/>
    <property type="match status" value="1"/>
</dbReference>
<evidence type="ECO:0000256" key="1">
    <source>
        <dbReference type="ARBA" id="ARBA00004651"/>
    </source>
</evidence>
<keyword evidence="6 12" id="KW-0812">Transmembrane</keyword>
<evidence type="ECO:0000256" key="10">
    <source>
        <dbReference type="ARBA" id="ARBA00023136"/>
    </source>
</evidence>
<keyword evidence="15" id="KW-1185">Reference proteome</keyword>
<dbReference type="GO" id="GO:0065002">
    <property type="term" value="P:intracellular protein transmembrane transport"/>
    <property type="evidence" value="ECO:0007669"/>
    <property type="project" value="TreeGrafter"/>
</dbReference>
<sequence>MVRSTFYLHGTYKMQVVLLIVHLAIAIALVGVILLQRSEGGGLGMGGGPGGMMSARGAADLLTKTTSILAAGFLITSLTLAILAGQGEDNRSVLDETPVEQPQSDTPSVPVPE</sequence>
<keyword evidence="8 12" id="KW-1133">Transmembrane helix</keyword>
<evidence type="ECO:0000256" key="2">
    <source>
        <dbReference type="ARBA" id="ARBA00008445"/>
    </source>
</evidence>
<dbReference type="GO" id="GO:0005886">
    <property type="term" value="C:plasma membrane"/>
    <property type="evidence" value="ECO:0007669"/>
    <property type="project" value="UniProtKB-SubCell"/>
</dbReference>
<dbReference type="GO" id="GO:0043952">
    <property type="term" value="P:protein transport by the Sec complex"/>
    <property type="evidence" value="ECO:0007669"/>
    <property type="project" value="TreeGrafter"/>
</dbReference>
<reference evidence="14 15" key="1">
    <citation type="submission" date="2019-09" db="EMBL/GenBank/DDBJ databases">
        <title>NBRP : Genome information of microbial organism related human and environment.</title>
        <authorList>
            <person name="Hattori M."/>
            <person name="Oshima K."/>
            <person name="Inaba H."/>
            <person name="Suda W."/>
            <person name="Sakamoto M."/>
            <person name="Iino T."/>
            <person name="Kitahara M."/>
            <person name="Oshida Y."/>
            <person name="Iida T."/>
            <person name="Kudo T."/>
            <person name="Itoh T."/>
            <person name="Ohkuma M."/>
        </authorList>
    </citation>
    <scope>NUCLEOTIDE SEQUENCE [LARGE SCALE GENOMIC DNA]</scope>
    <source>
        <strain evidence="14 15">Q-1</strain>
    </source>
</reference>
<dbReference type="GO" id="GO:0015450">
    <property type="term" value="F:protein-transporting ATPase activity"/>
    <property type="evidence" value="ECO:0007669"/>
    <property type="project" value="UniProtKB-UniRule"/>
</dbReference>
<evidence type="ECO:0000256" key="6">
    <source>
        <dbReference type="ARBA" id="ARBA00022692"/>
    </source>
</evidence>
<evidence type="ECO:0000256" key="7">
    <source>
        <dbReference type="ARBA" id="ARBA00022927"/>
    </source>
</evidence>
<keyword evidence="10 12" id="KW-0472">Membrane</keyword>
<dbReference type="GO" id="GO:0009306">
    <property type="term" value="P:protein secretion"/>
    <property type="evidence" value="ECO:0007669"/>
    <property type="project" value="UniProtKB-UniRule"/>
</dbReference>
<name>A0A5A7N6C3_9PROT</name>